<evidence type="ECO:0000256" key="1">
    <source>
        <dbReference type="ARBA" id="ARBA00006987"/>
    </source>
</evidence>
<dbReference type="Gene3D" id="3.40.190.10">
    <property type="entry name" value="Periplasmic binding protein-like II"/>
    <property type="match status" value="1"/>
</dbReference>
<comment type="similarity">
    <text evidence="1">Belongs to the UPF0065 (bug) family.</text>
</comment>
<dbReference type="Pfam" id="PF03401">
    <property type="entry name" value="TctC"/>
    <property type="match status" value="1"/>
</dbReference>
<dbReference type="EMBL" id="RCTF01000006">
    <property type="protein sequence ID" value="RLP78953.1"/>
    <property type="molecule type" value="Genomic_DNA"/>
</dbReference>
<keyword evidence="4" id="KW-1185">Reference proteome</keyword>
<comment type="caution">
    <text evidence="3">The sequence shown here is derived from an EMBL/GenBank/DDBJ whole genome shotgun (WGS) entry which is preliminary data.</text>
</comment>
<protein>
    <submittedName>
        <fullName evidence="3">Tripartite tricarboxylate transporter substrate binding protein</fullName>
    </submittedName>
</protein>
<name>A0A3L7AEW0_9HYPH</name>
<keyword evidence="2" id="KW-0732">Signal</keyword>
<feature type="signal peptide" evidence="2">
    <location>
        <begin position="1"/>
        <end position="28"/>
    </location>
</feature>
<dbReference type="PIRSF" id="PIRSF017082">
    <property type="entry name" value="YflP"/>
    <property type="match status" value="1"/>
</dbReference>
<dbReference type="AlphaFoldDB" id="A0A3L7AEW0"/>
<organism evidence="3 4">
    <name type="scientific">Xanthobacter tagetidis</name>
    <dbReference type="NCBI Taxonomy" id="60216"/>
    <lineage>
        <taxon>Bacteria</taxon>
        <taxon>Pseudomonadati</taxon>
        <taxon>Pseudomonadota</taxon>
        <taxon>Alphaproteobacteria</taxon>
        <taxon>Hyphomicrobiales</taxon>
        <taxon>Xanthobacteraceae</taxon>
        <taxon>Xanthobacter</taxon>
    </lineage>
</organism>
<dbReference type="RefSeq" id="WP_121622967.1">
    <property type="nucleotide sequence ID" value="NZ_JACIIW010000002.1"/>
</dbReference>
<accession>A0A3L7AEW0</accession>
<evidence type="ECO:0000313" key="4">
    <source>
        <dbReference type="Proteomes" id="UP000269692"/>
    </source>
</evidence>
<dbReference type="Gene3D" id="3.40.190.150">
    <property type="entry name" value="Bordetella uptake gene, domain 1"/>
    <property type="match status" value="1"/>
</dbReference>
<dbReference type="Proteomes" id="UP000269692">
    <property type="component" value="Unassembled WGS sequence"/>
</dbReference>
<dbReference type="InterPro" id="IPR005064">
    <property type="entry name" value="BUG"/>
</dbReference>
<dbReference type="PANTHER" id="PTHR42928">
    <property type="entry name" value="TRICARBOXYLATE-BINDING PROTEIN"/>
    <property type="match status" value="1"/>
</dbReference>
<gene>
    <name evidence="3" type="ORF">D9R14_08845</name>
</gene>
<feature type="chain" id="PRO_5018317376" evidence="2">
    <location>
        <begin position="29"/>
        <end position="326"/>
    </location>
</feature>
<proteinExistence type="inferred from homology"/>
<dbReference type="InterPro" id="IPR042100">
    <property type="entry name" value="Bug_dom1"/>
</dbReference>
<reference evidence="3 4" key="1">
    <citation type="submission" date="2018-10" db="EMBL/GenBank/DDBJ databases">
        <title>Xanthobacter tagetidis genome sequencing and assembly.</title>
        <authorList>
            <person name="Maclea K.S."/>
            <person name="Goen A.E."/>
            <person name="Fatima S.A."/>
        </authorList>
    </citation>
    <scope>NUCLEOTIDE SEQUENCE [LARGE SCALE GENOMIC DNA]</scope>
    <source>
        <strain evidence="3 4">ATCC 700314</strain>
    </source>
</reference>
<sequence>MLKRWKILLCSLAVAALGGLAGPAPATAAFPDRPITLIVPWAAGGGTDSVSRMIAALLEKDFGQPVNVVNRTGGSGVVGHTAIAQAKPDGYTIGLITLEISMMHWVGLTDLTYEGFTPLALMNVDPAAIHVKADSKYKTMADLIAAIKANPGKITSSGAGQGGGWHLAMAGMLRSLGINPSTVTWVPATGAATSLTDLAGGGIEFVSCSLPEADALTKAGRVRTLAYMDDKRSPVAPDVPTLKEAVNSEWTLGLWRAMVGPKGMPADIAQKYEAAFKKIFESSEFQGFMKNRGFGAVYMNAADLKAFMAKDDKGAGEVLKDMGLAK</sequence>
<evidence type="ECO:0000313" key="3">
    <source>
        <dbReference type="EMBL" id="RLP78953.1"/>
    </source>
</evidence>
<dbReference type="PANTHER" id="PTHR42928:SF5">
    <property type="entry name" value="BLR1237 PROTEIN"/>
    <property type="match status" value="1"/>
</dbReference>
<dbReference type="SUPFAM" id="SSF53850">
    <property type="entry name" value="Periplasmic binding protein-like II"/>
    <property type="match status" value="1"/>
</dbReference>
<evidence type="ECO:0000256" key="2">
    <source>
        <dbReference type="SAM" id="SignalP"/>
    </source>
</evidence>
<dbReference type="OrthoDB" id="8443386at2"/>
<dbReference type="CDD" id="cd07012">
    <property type="entry name" value="PBP2_Bug_TTT"/>
    <property type="match status" value="1"/>
</dbReference>